<dbReference type="EMBL" id="LAZR01000791">
    <property type="protein sequence ID" value="KKN57746.1"/>
    <property type="molecule type" value="Genomic_DNA"/>
</dbReference>
<comment type="caution">
    <text evidence="3">The sequence shown here is derived from an EMBL/GenBank/DDBJ whole genome shotgun (WGS) entry which is preliminary data.</text>
</comment>
<dbReference type="InterPro" id="IPR029058">
    <property type="entry name" value="AB_hydrolase_fold"/>
</dbReference>
<dbReference type="Gene3D" id="3.40.50.1820">
    <property type="entry name" value="alpha/beta hydrolase"/>
    <property type="match status" value="1"/>
</dbReference>
<feature type="domain" description="Thioesterase" evidence="2">
    <location>
        <begin position="5"/>
        <end position="220"/>
    </location>
</feature>
<dbReference type="PANTHER" id="PTHR11487:SF0">
    <property type="entry name" value="S-ACYL FATTY ACID SYNTHASE THIOESTERASE, MEDIUM CHAIN"/>
    <property type="match status" value="1"/>
</dbReference>
<evidence type="ECO:0000259" key="2">
    <source>
        <dbReference type="Pfam" id="PF00975"/>
    </source>
</evidence>
<dbReference type="SUPFAM" id="SSF53474">
    <property type="entry name" value="alpha/beta-Hydrolases"/>
    <property type="match status" value="1"/>
</dbReference>
<gene>
    <name evidence="3" type="ORF">LCGC14_0559060</name>
</gene>
<accession>A0A0F9U914</accession>
<organism evidence="3">
    <name type="scientific">marine sediment metagenome</name>
    <dbReference type="NCBI Taxonomy" id="412755"/>
    <lineage>
        <taxon>unclassified sequences</taxon>
        <taxon>metagenomes</taxon>
        <taxon>ecological metagenomes</taxon>
    </lineage>
</organism>
<dbReference type="Pfam" id="PF00975">
    <property type="entry name" value="Thioesterase"/>
    <property type="match status" value="1"/>
</dbReference>
<comment type="similarity">
    <text evidence="1">Belongs to the thioesterase family.</text>
</comment>
<dbReference type="AlphaFoldDB" id="A0A0F9U914"/>
<protein>
    <recommendedName>
        <fullName evidence="2">Thioesterase domain-containing protein</fullName>
    </recommendedName>
</protein>
<dbReference type="GO" id="GO:0008610">
    <property type="term" value="P:lipid biosynthetic process"/>
    <property type="evidence" value="ECO:0007669"/>
    <property type="project" value="TreeGrafter"/>
</dbReference>
<evidence type="ECO:0000256" key="1">
    <source>
        <dbReference type="ARBA" id="ARBA00007169"/>
    </source>
</evidence>
<dbReference type="InterPro" id="IPR012223">
    <property type="entry name" value="TEII"/>
</dbReference>
<evidence type="ECO:0000313" key="3">
    <source>
        <dbReference type="EMBL" id="KKN57746.1"/>
    </source>
</evidence>
<reference evidence="3" key="1">
    <citation type="journal article" date="2015" name="Nature">
        <title>Complex archaea that bridge the gap between prokaryotes and eukaryotes.</title>
        <authorList>
            <person name="Spang A."/>
            <person name="Saw J.H."/>
            <person name="Jorgensen S.L."/>
            <person name="Zaremba-Niedzwiedzka K."/>
            <person name="Martijn J."/>
            <person name="Lind A.E."/>
            <person name="van Eijk R."/>
            <person name="Schleper C."/>
            <person name="Guy L."/>
            <person name="Ettema T.J."/>
        </authorList>
    </citation>
    <scope>NUCLEOTIDE SEQUENCE</scope>
</reference>
<proteinExistence type="inferred from homology"/>
<dbReference type="PANTHER" id="PTHR11487">
    <property type="entry name" value="THIOESTERASE"/>
    <property type="match status" value="1"/>
</dbReference>
<name>A0A0F9U914_9ZZZZ</name>
<dbReference type="InterPro" id="IPR001031">
    <property type="entry name" value="Thioesterase"/>
</dbReference>
<sequence length="241" mass="27262">MEKIQLICLPFAGGGASIFNEWQPQTMQFDIYGVQLPGREKRFVETPYTCVHEAAQHVVELLIKDTDKTKLTVIFGHSLGAVLAFEVTRLVEQQQLYPNVSLVVSGSPDPWTPRSSRASDEVDDDSFVEKVQAFSGFTHTALEEPMMRELLLPTLRADVQMHEDYRPQNKTPVQSPILVLRGDVDELVSKYDVQQWQHASSERVVFSELSGGHMYFMDDIQPLLAELSDFVKDAMMLGEEV</sequence>